<evidence type="ECO:0000313" key="2">
    <source>
        <dbReference type="Proteomes" id="UP000267448"/>
    </source>
</evidence>
<dbReference type="EMBL" id="RXNU01000005">
    <property type="protein sequence ID" value="RTR38645.1"/>
    <property type="molecule type" value="Genomic_DNA"/>
</dbReference>
<name>A0A431WTT2_9GAMM</name>
<dbReference type="OrthoDB" id="9775889at2"/>
<reference evidence="1 2" key="1">
    <citation type="submission" date="2018-12" db="EMBL/GenBank/DDBJ databases">
        <authorList>
            <person name="Yu L."/>
        </authorList>
    </citation>
    <scope>NUCLEOTIDE SEQUENCE [LARGE SCALE GENOMIC DNA]</scope>
    <source>
        <strain evidence="1 2">HAW-EB2</strain>
    </source>
</reference>
<gene>
    <name evidence="1" type="ORF">EKG38_10720</name>
</gene>
<evidence type="ECO:0000313" key="1">
    <source>
        <dbReference type="EMBL" id="RTR38645.1"/>
    </source>
</evidence>
<accession>A0A431WTT2</accession>
<dbReference type="InterPro" id="IPR013783">
    <property type="entry name" value="Ig-like_fold"/>
</dbReference>
<dbReference type="AlphaFoldDB" id="A0A431WTT2"/>
<dbReference type="SUPFAM" id="SSF55486">
    <property type="entry name" value="Metalloproteases ('zincins'), catalytic domain"/>
    <property type="match status" value="1"/>
</dbReference>
<protein>
    <recommendedName>
        <fullName evidence="3">GlyGly-CTERM sorting domain-containing protein</fullName>
    </recommendedName>
</protein>
<dbReference type="Proteomes" id="UP000267448">
    <property type="component" value="Unassembled WGS sequence"/>
</dbReference>
<sequence>MYKEILLFGSLALSFQGVCSTQISDLVNPSGDMSPTTQKIFGVPTPKSTEVVDLNRSDLPLPLVRERPKLILTYDQATEDNYKTDYGGDLVAALHRAMTSVNQVFVSSGSDVQFDWLVIKSDTEFQQVPFFFDQKALAEQEWYQDFKLGNLADAVIGIVRSDFIGGGQCVKAYWHSQYDTDGSPRFERFFPCVVDINSLTGTVLPHELGHWLGADHDRYQFNKFDDSKAVDYWPGYGYVDLDNGFMSIMSVFSECEDSNVECTKLPLFSNPYLLHNGAPIGKDSSNIDAADNVTLFSRSNKELLADRTIATNISTEISTDKVHLTWGDVSSRYLVQVSDGFRPHHYNVIESYIVTEPEITLDRPFFELSGTVGNNFKQYVVVKTINAINDDVGSISVGEVALRGRYEDFDMQTGETLIQDGQIGLSSSLVSMPEKGQSISINLTVMDENIANNDFYLASNAAPCLTTDDDCRYPINRDVLDVHLGFGNDPLYGDLDPEWLNKIFDFSFSGEGKLRTLTLTSKWSQDDWKSYFSSLIKKEAHGETEHTSFNFNEAYFIKKKLPLVILRGGEDSSSKSNNSLAIIGEAMLDIDLSGLFDPNLEIDSQGASFSKMGFRQHIPSQAAPEMAPAFYSSSQLTYASTTSVDEDATSETAVLSKALSGTIVKIDVYGPEFDNFKLDSTIPWSRINRNTFALELTDVETGVHTINIITATASATSTAGKVIGSGEIIVADALPELFDTNDTDNDGLSDAVEGFKDTDSDGIVDYIDPLSSANNTLKGLDNLPIYEAYQEGQLFSVARTLSIPQKILQAKQGVTDSAVMTWDQLQSIYPNQSIDEQGYTPYSDVIGVNYHSNLGPRSDWMAELVVTLPEDKPIKENSEYRVIDSQGQWSAFSDGMVGPNVFSGLAVDGSCSVNIDDYSVGLIPGKNCLLLTYVSINPDVPMNVIEFGPGALMVKNAPEVINHAPTVSTSSIDATYREGSVFTISSEAIDPDGDALTYQWSQLSGTGITFSSANSAAVTFEVPEVSGDETIELKLVVSDGELEASIIIAFMAIDVPINHAPTVSIGALAGSYDEGTKVTLSADAVDQDGDTLTYLWTQLSGTGVNLSSANSATVSFMVPEVSSDEIIELQLVVSDGELEAKSIVSFKAINIPTAVTPPDTNKPEDNSSGGGSMGWLVLFAGVIYAGRSNKRKLAA</sequence>
<evidence type="ECO:0008006" key="3">
    <source>
        <dbReference type="Google" id="ProtNLM"/>
    </source>
</evidence>
<dbReference type="Gene3D" id="2.60.40.10">
    <property type="entry name" value="Immunoglobulins"/>
    <property type="match status" value="2"/>
</dbReference>
<keyword evidence="2" id="KW-1185">Reference proteome</keyword>
<dbReference type="Pfam" id="PF22352">
    <property type="entry name" value="K319L-like_PKD"/>
    <property type="match status" value="1"/>
</dbReference>
<dbReference type="RefSeq" id="WP_126520261.1">
    <property type="nucleotide sequence ID" value="NZ_RXNU01000005.1"/>
</dbReference>
<proteinExistence type="predicted"/>
<comment type="caution">
    <text evidence="1">The sequence shown here is derived from an EMBL/GenBank/DDBJ whole genome shotgun (WGS) entry which is preliminary data.</text>
</comment>
<organism evidence="1 2">
    <name type="scientific">Shewanella canadensis</name>
    <dbReference type="NCBI Taxonomy" id="271096"/>
    <lineage>
        <taxon>Bacteria</taxon>
        <taxon>Pseudomonadati</taxon>
        <taxon>Pseudomonadota</taxon>
        <taxon>Gammaproteobacteria</taxon>
        <taxon>Alteromonadales</taxon>
        <taxon>Shewanellaceae</taxon>
        <taxon>Shewanella</taxon>
    </lineage>
</organism>